<comment type="caution">
    <text evidence="1">The sequence shown here is derived from an EMBL/GenBank/DDBJ whole genome shotgun (WGS) entry which is preliminary data.</text>
</comment>
<evidence type="ECO:0000313" key="1">
    <source>
        <dbReference type="EMBL" id="KAI3738662.1"/>
    </source>
</evidence>
<dbReference type="EMBL" id="CM042013">
    <property type="protein sequence ID" value="KAI3738662.1"/>
    <property type="molecule type" value="Genomic_DNA"/>
</dbReference>
<protein>
    <submittedName>
        <fullName evidence="1">Uncharacterized protein</fullName>
    </submittedName>
</protein>
<gene>
    <name evidence="1" type="ORF">L2E82_28727</name>
</gene>
<keyword evidence="2" id="KW-1185">Reference proteome</keyword>
<evidence type="ECO:0000313" key="2">
    <source>
        <dbReference type="Proteomes" id="UP001055811"/>
    </source>
</evidence>
<reference evidence="1 2" key="2">
    <citation type="journal article" date="2022" name="Mol. Ecol. Resour.">
        <title>The genomes of chicory, endive, great burdock and yacon provide insights into Asteraceae paleo-polyploidization history and plant inulin production.</title>
        <authorList>
            <person name="Fan W."/>
            <person name="Wang S."/>
            <person name="Wang H."/>
            <person name="Wang A."/>
            <person name="Jiang F."/>
            <person name="Liu H."/>
            <person name="Zhao H."/>
            <person name="Xu D."/>
            <person name="Zhang Y."/>
        </authorList>
    </citation>
    <scope>NUCLEOTIDE SEQUENCE [LARGE SCALE GENOMIC DNA]</scope>
    <source>
        <strain evidence="2">cv. Punajuju</strain>
        <tissue evidence="1">Leaves</tissue>
    </source>
</reference>
<proteinExistence type="predicted"/>
<organism evidence="1 2">
    <name type="scientific">Cichorium intybus</name>
    <name type="common">Chicory</name>
    <dbReference type="NCBI Taxonomy" id="13427"/>
    <lineage>
        <taxon>Eukaryota</taxon>
        <taxon>Viridiplantae</taxon>
        <taxon>Streptophyta</taxon>
        <taxon>Embryophyta</taxon>
        <taxon>Tracheophyta</taxon>
        <taxon>Spermatophyta</taxon>
        <taxon>Magnoliopsida</taxon>
        <taxon>eudicotyledons</taxon>
        <taxon>Gunneridae</taxon>
        <taxon>Pentapetalae</taxon>
        <taxon>asterids</taxon>
        <taxon>campanulids</taxon>
        <taxon>Asterales</taxon>
        <taxon>Asteraceae</taxon>
        <taxon>Cichorioideae</taxon>
        <taxon>Cichorieae</taxon>
        <taxon>Cichoriinae</taxon>
        <taxon>Cichorium</taxon>
    </lineage>
</organism>
<sequence length="142" mass="15340">MTRKPSSKPSVSDKPRYSTTADRSSSGKQKVGNENHSKVKKDNPSKDLPKSLSTSTLKSLHLSKSSPHVPKKNSSDSKDPGILSSSKDSDNSANSLRCESGGGHEQNKSTLESSQKGEKISQINRQPVTKNISDEELALLLH</sequence>
<accession>A0ACB9CWI2</accession>
<reference evidence="2" key="1">
    <citation type="journal article" date="2022" name="Mol. Ecol. Resour.">
        <title>The genomes of chicory, endive, great burdock and yacon provide insights into Asteraceae palaeo-polyploidization history and plant inulin production.</title>
        <authorList>
            <person name="Fan W."/>
            <person name="Wang S."/>
            <person name="Wang H."/>
            <person name="Wang A."/>
            <person name="Jiang F."/>
            <person name="Liu H."/>
            <person name="Zhao H."/>
            <person name="Xu D."/>
            <person name="Zhang Y."/>
        </authorList>
    </citation>
    <scope>NUCLEOTIDE SEQUENCE [LARGE SCALE GENOMIC DNA]</scope>
    <source>
        <strain evidence="2">cv. Punajuju</strain>
    </source>
</reference>
<name>A0ACB9CWI2_CICIN</name>
<dbReference type="Proteomes" id="UP001055811">
    <property type="component" value="Linkage Group LG05"/>
</dbReference>